<dbReference type="OrthoDB" id="5985073at2759"/>
<dbReference type="STRING" id="1522189.A0A316W9R3"/>
<evidence type="ECO:0000256" key="1">
    <source>
        <dbReference type="SAM" id="SignalP"/>
    </source>
</evidence>
<proteinExistence type="predicted"/>
<evidence type="ECO:0008006" key="4">
    <source>
        <dbReference type="Google" id="ProtNLM"/>
    </source>
</evidence>
<dbReference type="InParanoid" id="A0A316W9R3"/>
<dbReference type="RefSeq" id="XP_025372641.1">
    <property type="nucleotide sequence ID" value="XM_025515574.1"/>
</dbReference>
<feature type="signal peptide" evidence="1">
    <location>
        <begin position="1"/>
        <end position="22"/>
    </location>
</feature>
<name>A0A316W9R3_9BASI</name>
<evidence type="ECO:0000313" key="2">
    <source>
        <dbReference type="EMBL" id="PWN45481.1"/>
    </source>
</evidence>
<dbReference type="Proteomes" id="UP000245783">
    <property type="component" value="Unassembled WGS sequence"/>
</dbReference>
<dbReference type="PANTHER" id="PTHR35560">
    <property type="entry name" value="BLL0132 PROTEIN"/>
    <property type="match status" value="1"/>
</dbReference>
<feature type="chain" id="PRO_5016293694" description="Alpha/beta-hydrolase" evidence="1">
    <location>
        <begin position="23"/>
        <end position="435"/>
    </location>
</feature>
<dbReference type="InterPro" id="IPR029058">
    <property type="entry name" value="AB_hydrolase_fold"/>
</dbReference>
<protein>
    <recommendedName>
        <fullName evidence="4">Alpha/beta-hydrolase</fullName>
    </recommendedName>
</protein>
<gene>
    <name evidence="2" type="ORF">IE81DRAFT_339406</name>
</gene>
<accession>A0A316W9R3</accession>
<dbReference type="EMBL" id="KZ819355">
    <property type="protein sequence ID" value="PWN45481.1"/>
    <property type="molecule type" value="Genomic_DNA"/>
</dbReference>
<dbReference type="GeneID" id="37037444"/>
<dbReference type="AlphaFoldDB" id="A0A316W9R3"/>
<reference evidence="2 3" key="1">
    <citation type="journal article" date="2018" name="Mol. Biol. Evol.">
        <title>Broad Genomic Sampling Reveals a Smut Pathogenic Ancestry of the Fungal Clade Ustilaginomycotina.</title>
        <authorList>
            <person name="Kijpornyongpan T."/>
            <person name="Mondo S.J."/>
            <person name="Barry K."/>
            <person name="Sandor L."/>
            <person name="Lee J."/>
            <person name="Lipzen A."/>
            <person name="Pangilinan J."/>
            <person name="LaButti K."/>
            <person name="Hainaut M."/>
            <person name="Henrissat B."/>
            <person name="Grigoriev I.V."/>
            <person name="Spatafora J.W."/>
            <person name="Aime M.C."/>
        </authorList>
    </citation>
    <scope>NUCLEOTIDE SEQUENCE [LARGE SCALE GENOMIC DNA]</scope>
    <source>
        <strain evidence="2 3">MCA 4658</strain>
    </source>
</reference>
<keyword evidence="1" id="KW-0732">Signal</keyword>
<dbReference type="PANTHER" id="PTHR35560:SF3">
    <property type="entry name" value="PEPTIDASE S9 PROLYL OLIGOPEPTIDASE CATALYTIC DOMAIN-CONTAINING PROTEIN"/>
    <property type="match status" value="1"/>
</dbReference>
<keyword evidence="3" id="KW-1185">Reference proteome</keyword>
<organism evidence="2 3">
    <name type="scientific">Ceraceosorus guamensis</name>
    <dbReference type="NCBI Taxonomy" id="1522189"/>
    <lineage>
        <taxon>Eukaryota</taxon>
        <taxon>Fungi</taxon>
        <taxon>Dikarya</taxon>
        <taxon>Basidiomycota</taxon>
        <taxon>Ustilaginomycotina</taxon>
        <taxon>Exobasidiomycetes</taxon>
        <taxon>Ceraceosorales</taxon>
        <taxon>Ceraceosoraceae</taxon>
        <taxon>Ceraceosorus</taxon>
    </lineage>
</organism>
<evidence type="ECO:0000313" key="3">
    <source>
        <dbReference type="Proteomes" id="UP000245783"/>
    </source>
</evidence>
<dbReference type="Gene3D" id="3.40.50.1820">
    <property type="entry name" value="alpha/beta hydrolase"/>
    <property type="match status" value="1"/>
</dbReference>
<sequence>MRLFLLASVALAFPFIAELAHGAATPLALEARNTLFDARAQDVNGSAALDLLHTLEERDAFTDNRGLADDKGLTSTGERPAGAFATTFQIGSGRLFAWQSKTPHDERDAESVFINLHGVNRNANTYFRILNNAWAHARDAGVGSARPNSLRIAPLFFSTLRDSRAINASTLAWGDSNTWTGGDGSTNPAGSNLSLFSVYDFFLEKYSDSRNYPRMRTITFLGHGGGAQVVQRYAVLGRDNPAPGRISVRYVVANPSSMLYFTRDRPVEVDTRSCNWFDDFRYGFGNYRSPYRLPGSAAFLFKRYASRDVRYLVASDDDSSVEGDQLCGGRAAGGPIRHNRSWAYWKYLNLLSGNNNTSIRSLFGDFPALEPGKSNNGGRIPTSSAAHLGQFRGVSVNHRIAAVHNTGHSATAVLESAAGRALMFQARETLPRQQN</sequence>